<dbReference type="InterPro" id="IPR015943">
    <property type="entry name" value="WD40/YVTN_repeat-like_dom_sf"/>
</dbReference>
<dbReference type="Gene3D" id="2.130.10.10">
    <property type="entry name" value="YVTN repeat-like/Quinoprotein amine dehydrogenase"/>
    <property type="match status" value="1"/>
</dbReference>
<evidence type="ECO:0000313" key="2">
    <source>
        <dbReference type="Proteomes" id="UP000198215"/>
    </source>
</evidence>
<evidence type="ECO:0008006" key="3">
    <source>
        <dbReference type="Google" id="ProtNLM"/>
    </source>
</evidence>
<organism evidence="1 2">
    <name type="scientific">Micromonospora coxensis</name>
    <dbReference type="NCBI Taxonomy" id="356852"/>
    <lineage>
        <taxon>Bacteria</taxon>
        <taxon>Bacillati</taxon>
        <taxon>Actinomycetota</taxon>
        <taxon>Actinomycetes</taxon>
        <taxon>Micromonosporales</taxon>
        <taxon>Micromonosporaceae</taxon>
        <taxon>Micromonospora</taxon>
    </lineage>
</organism>
<dbReference type="OrthoDB" id="218695at2"/>
<dbReference type="InterPro" id="IPR011047">
    <property type="entry name" value="Quinoprotein_ADH-like_sf"/>
</dbReference>
<reference evidence="2" key="1">
    <citation type="submission" date="2016-06" db="EMBL/GenBank/DDBJ databases">
        <authorList>
            <person name="Varghese N."/>
            <person name="Submissions Spin"/>
        </authorList>
    </citation>
    <scope>NUCLEOTIDE SEQUENCE [LARGE SCALE GENOMIC DNA]</scope>
    <source>
        <strain evidence="2">DSM 45161</strain>
    </source>
</reference>
<dbReference type="AlphaFoldDB" id="A0A1C5HAF3"/>
<gene>
    <name evidence="1" type="ORF">GA0070614_1038</name>
</gene>
<keyword evidence="2" id="KW-1185">Reference proteome</keyword>
<dbReference type="SUPFAM" id="SSF50998">
    <property type="entry name" value="Quinoprotein alcohol dehydrogenase-like"/>
    <property type="match status" value="1"/>
</dbReference>
<name>A0A1C5HAF3_9ACTN</name>
<sequence length="1013" mass="108461">MSSPPPSTEPERYFLLAGTKSYPEGGEFAELVHVPDELRVMRRTLTGLGLTELFPDVPDDDRDSDWLRWTLNEWLAARKRERDGEEQPPPLRLLVYYTGHGYVRTIDDTWHLPGREGNPLHVARTMVPAADLLMPALTFPVLDEFVLILDACYAQHGVTEAVGKLSDVTQREATRVNFCVVSAASRNEVAKQLAFADAFAHVVGDGRQTDEYLVVEDLMAAVNLRLPAGQEARPITQRVVPSRMLPNPRHLPLDAPLWLDASWRGVARGVEDRDEKGWFFTGRRSAMALLTAHLSGPHGGPMVVTGPRGCGKSALLGWAAVTGDRRMRERLPRPLRRSVGVAPGLVSAALRIRYHHPVADAAREISAQLYGGLRLAPAELIARLADDPGCHGILVDLTHESAADAHELGGLLADLAKLPSVRLVAAVRGGDPFGVRPDAVLLRLDQLPDTSTDLRVYLRQRLVRAPGSPYAQGPDGRREAENLAHQLAPLCRTSFRAAARAARELCGGGTLSGARTAIAAVLHSDLLHTLRDLRRDDRWAADLVAPLDALPDEPVPEAFWPSLASGLAGRDRTAQDVADAVDAVAGLLTRTGSETGTSAWRLPVSPPASPARVPVERVVAVLRDLVPATPEGPDWSTADPFLVRAVLRCLPRAGTVRPYLLNHGFLLAALPAPTDPALAAADIHDVAEGLRAVCAALRARPRVTGNRGFLLSLLARRHGVAELVEDTSPEARWRPDAARTVEGAPMYRVSVTDGLAATAHDDGVVRLWRVPDLAPVGELPAPADRAVPSALALTVRRGTPVVAIARSDGGVDVWDPTEGRVDQVRPPDGRVLDSVSWTGDGRIVLPADSGWTVLDPVEGDVRPHPLGGGPTRAVRMSGGRAAVATVRGRIQVVDVSPDGAPVRAGTPILSGTVHALSMSPAGTVVAWIGARGDVAVHRLRATVGLPSRTPAMSVAAADRFVAIAGDRWLRVYDVDLGEVTELPWDDAPTGVGAVGDLLVVQSASTLTVLSHIR</sequence>
<dbReference type="RefSeq" id="WP_088974881.1">
    <property type="nucleotide sequence ID" value="NZ_LT607753.1"/>
</dbReference>
<dbReference type="EMBL" id="LT607753">
    <property type="protein sequence ID" value="SCG43012.1"/>
    <property type="molecule type" value="Genomic_DNA"/>
</dbReference>
<proteinExistence type="predicted"/>
<accession>A0A1C5HAF3</accession>
<protein>
    <recommendedName>
        <fullName evidence="3">Caspase domain-containing protein</fullName>
    </recommendedName>
</protein>
<evidence type="ECO:0000313" key="1">
    <source>
        <dbReference type="EMBL" id="SCG43012.1"/>
    </source>
</evidence>
<dbReference type="Proteomes" id="UP000198215">
    <property type="component" value="Chromosome I"/>
</dbReference>